<dbReference type="AlphaFoldDB" id="A0A813FE71"/>
<reference evidence="2" key="1">
    <citation type="submission" date="2021-02" db="EMBL/GenBank/DDBJ databases">
        <authorList>
            <person name="Dougan E. K."/>
            <person name="Rhodes N."/>
            <person name="Thang M."/>
            <person name="Chan C."/>
        </authorList>
    </citation>
    <scope>NUCLEOTIDE SEQUENCE</scope>
</reference>
<keyword evidence="1" id="KW-0472">Membrane</keyword>
<evidence type="ECO:0000256" key="1">
    <source>
        <dbReference type="SAM" id="Phobius"/>
    </source>
</evidence>
<protein>
    <submittedName>
        <fullName evidence="2">Uncharacterized protein</fullName>
    </submittedName>
</protein>
<gene>
    <name evidence="2" type="ORF">PGLA1383_LOCUS30554</name>
</gene>
<accession>A0A813FE71</accession>
<organism evidence="2 3">
    <name type="scientific">Polarella glacialis</name>
    <name type="common">Dinoflagellate</name>
    <dbReference type="NCBI Taxonomy" id="89957"/>
    <lineage>
        <taxon>Eukaryota</taxon>
        <taxon>Sar</taxon>
        <taxon>Alveolata</taxon>
        <taxon>Dinophyceae</taxon>
        <taxon>Suessiales</taxon>
        <taxon>Suessiaceae</taxon>
        <taxon>Polarella</taxon>
    </lineage>
</organism>
<comment type="caution">
    <text evidence="2">The sequence shown here is derived from an EMBL/GenBank/DDBJ whole genome shotgun (WGS) entry which is preliminary data.</text>
</comment>
<dbReference type="EMBL" id="CAJNNV010025157">
    <property type="protein sequence ID" value="CAE8612766.1"/>
    <property type="molecule type" value="Genomic_DNA"/>
</dbReference>
<feature type="non-terminal residue" evidence="2">
    <location>
        <position position="1"/>
    </location>
</feature>
<keyword evidence="1" id="KW-1133">Transmembrane helix</keyword>
<dbReference type="Proteomes" id="UP000654075">
    <property type="component" value="Unassembled WGS sequence"/>
</dbReference>
<name>A0A813FE71_POLGL</name>
<feature type="transmembrane region" description="Helical" evidence="1">
    <location>
        <begin position="20"/>
        <end position="41"/>
    </location>
</feature>
<evidence type="ECO:0000313" key="2">
    <source>
        <dbReference type="EMBL" id="CAE8612766.1"/>
    </source>
</evidence>
<feature type="transmembrane region" description="Helical" evidence="1">
    <location>
        <begin position="69"/>
        <end position="93"/>
    </location>
</feature>
<proteinExistence type="predicted"/>
<keyword evidence="3" id="KW-1185">Reference proteome</keyword>
<keyword evidence="1" id="KW-0812">Transmembrane</keyword>
<sequence length="99" mass="11123">SCLKSGFVPLPSLSDPPTEIAAMVSLILFFDRMAAGLRLWAFRNLLLSNISKCGLQQDNMEIRFKSGGVYSFASSACYMHSALVFTFLVWLVWFDYCLP</sequence>
<evidence type="ECO:0000313" key="3">
    <source>
        <dbReference type="Proteomes" id="UP000654075"/>
    </source>
</evidence>